<dbReference type="RefSeq" id="WP_270041842.1">
    <property type="nucleotide sequence ID" value="NZ_JAPDOD010000019.1"/>
</dbReference>
<evidence type="ECO:0000313" key="2">
    <source>
        <dbReference type="Proteomes" id="UP001149140"/>
    </source>
</evidence>
<evidence type="ECO:0000313" key="1">
    <source>
        <dbReference type="EMBL" id="MDA0162601.1"/>
    </source>
</evidence>
<dbReference type="EMBL" id="JAPDOD010000019">
    <property type="protein sequence ID" value="MDA0162601.1"/>
    <property type="molecule type" value="Genomic_DNA"/>
</dbReference>
<organism evidence="1 2">
    <name type="scientific">Solirubrobacter ginsenosidimutans</name>
    <dbReference type="NCBI Taxonomy" id="490573"/>
    <lineage>
        <taxon>Bacteria</taxon>
        <taxon>Bacillati</taxon>
        <taxon>Actinomycetota</taxon>
        <taxon>Thermoleophilia</taxon>
        <taxon>Solirubrobacterales</taxon>
        <taxon>Solirubrobacteraceae</taxon>
        <taxon>Solirubrobacter</taxon>
    </lineage>
</organism>
<keyword evidence="2" id="KW-1185">Reference proteome</keyword>
<dbReference type="Proteomes" id="UP001149140">
    <property type="component" value="Unassembled WGS sequence"/>
</dbReference>
<protein>
    <submittedName>
        <fullName evidence="1">Uncharacterized protein</fullName>
    </submittedName>
</protein>
<dbReference type="SUPFAM" id="SSF81606">
    <property type="entry name" value="PP2C-like"/>
    <property type="match status" value="1"/>
</dbReference>
<name>A0A9X3S3Z6_9ACTN</name>
<accession>A0A9X3S3Z6</accession>
<gene>
    <name evidence="1" type="ORF">OM076_20170</name>
</gene>
<sequence>MGWLVETWEQPSGSDASQDAQLVWPDPSAARLRVAVLDGVTPTRRCHEVVGVPGPMYAAAVTRVALQRAGSGLTDGVLAANRHLHDPAVARSRDQAQTCVTAADVFPDGRVEVVRAGDCEAWARTAAGWQPLGTGTALTRATEAAWQRWQDGNAHVDRDRRHDAEEHFLGRADAWTSTALGRFPQPALRSFSLTGVTELVVASDGARLVERALGDLAGWLEGLRAWEQRRRHLWRAAEKAHDDVTVVRLTRASQAATLALAA</sequence>
<reference evidence="1" key="1">
    <citation type="submission" date="2022-10" db="EMBL/GenBank/DDBJ databases">
        <title>The WGS of Solirubrobacter ginsenosidimutans DSM 21036.</title>
        <authorList>
            <person name="Jiang Z."/>
        </authorList>
    </citation>
    <scope>NUCLEOTIDE SEQUENCE</scope>
    <source>
        <strain evidence="1">DSM 21036</strain>
    </source>
</reference>
<dbReference type="InterPro" id="IPR036457">
    <property type="entry name" value="PPM-type-like_dom_sf"/>
</dbReference>
<dbReference type="AlphaFoldDB" id="A0A9X3S3Z6"/>
<dbReference type="Gene3D" id="3.60.40.10">
    <property type="entry name" value="PPM-type phosphatase domain"/>
    <property type="match status" value="1"/>
</dbReference>
<proteinExistence type="predicted"/>
<comment type="caution">
    <text evidence="1">The sequence shown here is derived from an EMBL/GenBank/DDBJ whole genome shotgun (WGS) entry which is preliminary data.</text>
</comment>